<accession>A0ABT9JAM0</accession>
<dbReference type="PANTHER" id="PTHR12126:SF11">
    <property type="entry name" value="NADH DEHYDROGENASE [UBIQUINONE] 1 ALPHA SUBCOMPLEX SUBUNIT 9, MITOCHONDRIAL"/>
    <property type="match status" value="1"/>
</dbReference>
<proteinExistence type="predicted"/>
<evidence type="ECO:0000259" key="1">
    <source>
        <dbReference type="Pfam" id="PF13460"/>
    </source>
</evidence>
<protein>
    <submittedName>
        <fullName evidence="2">Complex I NDUFA9 subunit family protein</fullName>
    </submittedName>
</protein>
<dbReference type="InterPro" id="IPR051207">
    <property type="entry name" value="ComplexI_NDUFA9_subunit"/>
</dbReference>
<keyword evidence="3" id="KW-1185">Reference proteome</keyword>
<sequence length="328" mass="35656">MAKLVTIFGGSGFVGRQVARLMAKRGWRVRVAVRRPDEALFTRTYGAVGQVVPVLCNIRDELSVRAAMSDADAVVNCVNIERPEGKSTFESVFDSGAEHIARLSREMGVSHVVHISGLGVDPDSPSRYVAAKARGEAAMLKHRPDAVILRPSVIFGPDDHFYNRFASLSRLGPVMAIAGGKTRMQPVFVDDVALAAVMGATGEAAAGIYELGGPDTLTLREIVDQVLRATHRRRLVVNMPFWMARVGATVLDGAQFASFGLFTNRILGRDQLALLRHDNVATEGSKGFAELGIQPTSPAAVIEDYLWRYRPSGQYDAIKNSAKNLRSH</sequence>
<feature type="domain" description="NAD(P)-binding" evidence="1">
    <location>
        <begin position="9"/>
        <end position="153"/>
    </location>
</feature>
<evidence type="ECO:0000313" key="2">
    <source>
        <dbReference type="EMBL" id="MDP5306197.1"/>
    </source>
</evidence>
<dbReference type="Pfam" id="PF13460">
    <property type="entry name" value="NAD_binding_10"/>
    <property type="match status" value="1"/>
</dbReference>
<dbReference type="Proteomes" id="UP001224997">
    <property type="component" value="Unassembled WGS sequence"/>
</dbReference>
<dbReference type="Gene3D" id="3.40.50.720">
    <property type="entry name" value="NAD(P)-binding Rossmann-like Domain"/>
    <property type="match status" value="1"/>
</dbReference>
<dbReference type="EMBL" id="JAVAMQ010000002">
    <property type="protein sequence ID" value="MDP5306197.1"/>
    <property type="molecule type" value="Genomic_DNA"/>
</dbReference>
<reference evidence="2 3" key="1">
    <citation type="submission" date="2023-08" db="EMBL/GenBank/DDBJ databases">
        <authorList>
            <person name="Park J.-S."/>
        </authorList>
    </citation>
    <scope>NUCLEOTIDE SEQUENCE [LARGE SCALE GENOMIC DNA]</scope>
    <source>
        <strain evidence="2 3">2205BS29-5</strain>
    </source>
</reference>
<dbReference type="PANTHER" id="PTHR12126">
    <property type="entry name" value="NADH-UBIQUINONE OXIDOREDUCTASE 39 KDA SUBUNIT-RELATED"/>
    <property type="match status" value="1"/>
</dbReference>
<evidence type="ECO:0000313" key="3">
    <source>
        <dbReference type="Proteomes" id="UP001224997"/>
    </source>
</evidence>
<dbReference type="RefSeq" id="WP_305962059.1">
    <property type="nucleotide sequence ID" value="NZ_JAVAMQ010000002.1"/>
</dbReference>
<dbReference type="SUPFAM" id="SSF51735">
    <property type="entry name" value="NAD(P)-binding Rossmann-fold domains"/>
    <property type="match status" value="1"/>
</dbReference>
<dbReference type="InterPro" id="IPR036291">
    <property type="entry name" value="NAD(P)-bd_dom_sf"/>
</dbReference>
<dbReference type="CDD" id="cd05271">
    <property type="entry name" value="NDUFA9_like_SDR_a"/>
    <property type="match status" value="1"/>
</dbReference>
<name>A0ABT9JAM0_9RHOB</name>
<dbReference type="InterPro" id="IPR016040">
    <property type="entry name" value="NAD(P)-bd_dom"/>
</dbReference>
<comment type="caution">
    <text evidence="2">The sequence shown here is derived from an EMBL/GenBank/DDBJ whole genome shotgun (WGS) entry which is preliminary data.</text>
</comment>
<gene>
    <name evidence="2" type="ORF">Q5Y72_03685</name>
</gene>
<organism evidence="2 3">
    <name type="scientific">Paracoccus spongiarum</name>
    <dbReference type="NCBI Taxonomy" id="3064387"/>
    <lineage>
        <taxon>Bacteria</taxon>
        <taxon>Pseudomonadati</taxon>
        <taxon>Pseudomonadota</taxon>
        <taxon>Alphaproteobacteria</taxon>
        <taxon>Rhodobacterales</taxon>
        <taxon>Paracoccaceae</taxon>
        <taxon>Paracoccus</taxon>
    </lineage>
</organism>